<dbReference type="PANTHER" id="PTHR30614:SF0">
    <property type="entry name" value="L-CYSTINE TRANSPORT SYSTEM PERMEASE PROTEIN TCYL"/>
    <property type="match status" value="1"/>
</dbReference>
<sequence length="219" mass="24522">MDLLTKMMGYMPALLEGALNTVLLTIISVCFGAVLGLFLALGRLSKNKMVDKVCWTYIWLFRGTPLLMQLFFIYYALPLIHKSLTLPGQWIPALLALSLNSAAYLAEIIRAAIQSIDKGQMEAAKALGMSYGQAMKRIIVPQSYRRLIPPVGNELIALLKDSSLVSIIGMTELMKVTTQVSARESNAIIYIPAMVLYLIMTTVFTYVFEKFEKKYSVYE</sequence>
<comment type="subcellular location">
    <subcellularLocation>
        <location evidence="1 8">Cell membrane</location>
        <topology evidence="1 8">Multi-pass membrane protein</topology>
    </subcellularLocation>
</comment>
<evidence type="ECO:0000256" key="1">
    <source>
        <dbReference type="ARBA" id="ARBA00004651"/>
    </source>
</evidence>
<evidence type="ECO:0000256" key="3">
    <source>
        <dbReference type="ARBA" id="ARBA00022475"/>
    </source>
</evidence>
<dbReference type="Proteomes" id="UP000253034">
    <property type="component" value="Unassembled WGS sequence"/>
</dbReference>
<gene>
    <name evidence="10" type="ORF">DFR58_11127</name>
</gene>
<evidence type="ECO:0000256" key="7">
    <source>
        <dbReference type="ARBA" id="ARBA00023136"/>
    </source>
</evidence>
<protein>
    <submittedName>
        <fullName evidence="10">Amino acid ABC transporter membrane protein (PAAT family)</fullName>
    </submittedName>
</protein>
<dbReference type="GO" id="GO:0022857">
    <property type="term" value="F:transmembrane transporter activity"/>
    <property type="evidence" value="ECO:0007669"/>
    <property type="project" value="InterPro"/>
</dbReference>
<evidence type="ECO:0000259" key="9">
    <source>
        <dbReference type="PROSITE" id="PS50928"/>
    </source>
</evidence>
<dbReference type="PROSITE" id="PS50928">
    <property type="entry name" value="ABC_TM1"/>
    <property type="match status" value="1"/>
</dbReference>
<proteinExistence type="inferred from homology"/>
<dbReference type="Gene3D" id="1.10.3720.10">
    <property type="entry name" value="MetI-like"/>
    <property type="match status" value="1"/>
</dbReference>
<keyword evidence="4 8" id="KW-0812">Transmembrane</keyword>
<dbReference type="SUPFAM" id="SSF161098">
    <property type="entry name" value="MetI-like"/>
    <property type="match status" value="1"/>
</dbReference>
<evidence type="ECO:0000256" key="6">
    <source>
        <dbReference type="ARBA" id="ARBA00022989"/>
    </source>
</evidence>
<dbReference type="InterPro" id="IPR010065">
    <property type="entry name" value="AA_ABC_transptr_permease_3TM"/>
</dbReference>
<comment type="similarity">
    <text evidence="8">Belongs to the binding-protein-dependent transport system permease family.</text>
</comment>
<name>A0A369B9D2_9FIRM</name>
<dbReference type="NCBIfam" id="TIGR01726">
    <property type="entry name" value="HEQRo_perm_3TM"/>
    <property type="match status" value="1"/>
</dbReference>
<dbReference type="AlphaFoldDB" id="A0A369B9D2"/>
<feature type="transmembrane region" description="Helical" evidence="8">
    <location>
        <begin position="89"/>
        <end position="113"/>
    </location>
</feature>
<dbReference type="GO" id="GO:0006865">
    <property type="term" value="P:amino acid transport"/>
    <property type="evidence" value="ECO:0007669"/>
    <property type="project" value="UniProtKB-KW"/>
</dbReference>
<dbReference type="CDD" id="cd06261">
    <property type="entry name" value="TM_PBP2"/>
    <property type="match status" value="1"/>
</dbReference>
<keyword evidence="3" id="KW-1003">Cell membrane</keyword>
<evidence type="ECO:0000313" key="11">
    <source>
        <dbReference type="Proteomes" id="UP000253034"/>
    </source>
</evidence>
<dbReference type="GO" id="GO:0043190">
    <property type="term" value="C:ATP-binding cassette (ABC) transporter complex"/>
    <property type="evidence" value="ECO:0007669"/>
    <property type="project" value="InterPro"/>
</dbReference>
<evidence type="ECO:0000256" key="4">
    <source>
        <dbReference type="ARBA" id="ARBA00022692"/>
    </source>
</evidence>
<evidence type="ECO:0000256" key="5">
    <source>
        <dbReference type="ARBA" id="ARBA00022970"/>
    </source>
</evidence>
<dbReference type="InterPro" id="IPR035906">
    <property type="entry name" value="MetI-like_sf"/>
</dbReference>
<feature type="transmembrane region" description="Helical" evidence="8">
    <location>
        <begin position="54"/>
        <end position="77"/>
    </location>
</feature>
<dbReference type="InterPro" id="IPR043429">
    <property type="entry name" value="ArtM/GltK/GlnP/TcyL/YhdX-like"/>
</dbReference>
<dbReference type="PANTHER" id="PTHR30614">
    <property type="entry name" value="MEMBRANE COMPONENT OF AMINO ACID ABC TRANSPORTER"/>
    <property type="match status" value="1"/>
</dbReference>
<evidence type="ECO:0000313" key="10">
    <source>
        <dbReference type="EMBL" id="RCX16284.1"/>
    </source>
</evidence>
<dbReference type="InterPro" id="IPR000515">
    <property type="entry name" value="MetI-like"/>
</dbReference>
<keyword evidence="7 8" id="KW-0472">Membrane</keyword>
<comment type="caution">
    <text evidence="10">The sequence shown here is derived from an EMBL/GenBank/DDBJ whole genome shotgun (WGS) entry which is preliminary data.</text>
</comment>
<feature type="domain" description="ABC transmembrane type-1" evidence="9">
    <location>
        <begin position="18"/>
        <end position="208"/>
    </location>
</feature>
<organism evidence="10 11">
    <name type="scientific">Anaerobacterium chartisolvens</name>
    <dbReference type="NCBI Taxonomy" id="1297424"/>
    <lineage>
        <taxon>Bacteria</taxon>
        <taxon>Bacillati</taxon>
        <taxon>Bacillota</taxon>
        <taxon>Clostridia</taxon>
        <taxon>Eubacteriales</taxon>
        <taxon>Oscillospiraceae</taxon>
        <taxon>Anaerobacterium</taxon>
    </lineage>
</organism>
<dbReference type="FunFam" id="1.10.3720.10:FF:000006">
    <property type="entry name" value="Glutamate/aspartate ABC transporter, permease protein GltK"/>
    <property type="match status" value="1"/>
</dbReference>
<keyword evidence="6 8" id="KW-1133">Transmembrane helix</keyword>
<accession>A0A369B9D2</accession>
<feature type="transmembrane region" description="Helical" evidence="8">
    <location>
        <begin position="187"/>
        <end position="208"/>
    </location>
</feature>
<dbReference type="EMBL" id="QPJT01000011">
    <property type="protein sequence ID" value="RCX16284.1"/>
    <property type="molecule type" value="Genomic_DNA"/>
</dbReference>
<feature type="transmembrane region" description="Helical" evidence="8">
    <location>
        <begin position="20"/>
        <end position="42"/>
    </location>
</feature>
<keyword evidence="2 8" id="KW-0813">Transport</keyword>
<keyword evidence="5" id="KW-0029">Amino-acid transport</keyword>
<keyword evidence="11" id="KW-1185">Reference proteome</keyword>
<evidence type="ECO:0000256" key="2">
    <source>
        <dbReference type="ARBA" id="ARBA00022448"/>
    </source>
</evidence>
<reference evidence="10 11" key="1">
    <citation type="submission" date="2018-07" db="EMBL/GenBank/DDBJ databases">
        <title>Genomic Encyclopedia of Type Strains, Phase IV (KMG-IV): sequencing the most valuable type-strain genomes for metagenomic binning, comparative biology and taxonomic classification.</title>
        <authorList>
            <person name="Goeker M."/>
        </authorList>
    </citation>
    <scope>NUCLEOTIDE SEQUENCE [LARGE SCALE GENOMIC DNA]</scope>
    <source>
        <strain evidence="10 11">DSM 27016</strain>
    </source>
</reference>
<dbReference type="Pfam" id="PF00528">
    <property type="entry name" value="BPD_transp_1"/>
    <property type="match status" value="1"/>
</dbReference>
<evidence type="ECO:0000256" key="8">
    <source>
        <dbReference type="RuleBase" id="RU363032"/>
    </source>
</evidence>